<dbReference type="Proteomes" id="UP000309668">
    <property type="component" value="Unassembled WGS sequence"/>
</dbReference>
<keyword evidence="1" id="KW-0560">Oxidoreductase</keyword>
<dbReference type="AlphaFoldDB" id="A0A5S3P8W5"/>
<organism evidence="2 3">
    <name type="scientific">Qipengyuania marisflavi</name>
    <dbReference type="NCBI Taxonomy" id="2486356"/>
    <lineage>
        <taxon>Bacteria</taxon>
        <taxon>Pseudomonadati</taxon>
        <taxon>Pseudomonadota</taxon>
        <taxon>Alphaproteobacteria</taxon>
        <taxon>Sphingomonadales</taxon>
        <taxon>Erythrobacteraceae</taxon>
        <taxon>Qipengyuania</taxon>
    </lineage>
</organism>
<evidence type="ECO:0000256" key="1">
    <source>
        <dbReference type="ARBA" id="ARBA00023002"/>
    </source>
</evidence>
<keyword evidence="3" id="KW-1185">Reference proteome</keyword>
<dbReference type="EMBL" id="VCAO01000002">
    <property type="protein sequence ID" value="TMM48884.1"/>
    <property type="molecule type" value="Genomic_DNA"/>
</dbReference>
<evidence type="ECO:0000313" key="2">
    <source>
        <dbReference type="EMBL" id="TMM48884.1"/>
    </source>
</evidence>
<dbReference type="OrthoDB" id="109589at2"/>
<accession>A0A5S3P8W5</accession>
<evidence type="ECO:0000313" key="3">
    <source>
        <dbReference type="Proteomes" id="UP000309668"/>
    </source>
</evidence>
<dbReference type="CDD" id="cd05327">
    <property type="entry name" value="retinol-DH_like_SDR_c_like"/>
    <property type="match status" value="1"/>
</dbReference>
<dbReference type="PANTHER" id="PTHR43157:SF31">
    <property type="entry name" value="PHOSPHATIDYLINOSITOL-GLYCAN BIOSYNTHESIS CLASS F PROTEIN"/>
    <property type="match status" value="1"/>
</dbReference>
<dbReference type="InterPro" id="IPR036291">
    <property type="entry name" value="NAD(P)-bd_dom_sf"/>
</dbReference>
<dbReference type="Gene3D" id="3.40.50.720">
    <property type="entry name" value="NAD(P)-binding Rossmann-like Domain"/>
    <property type="match status" value="1"/>
</dbReference>
<dbReference type="RefSeq" id="WP_138616840.1">
    <property type="nucleotide sequence ID" value="NZ_VCAO01000002.1"/>
</dbReference>
<proteinExistence type="predicted"/>
<dbReference type="InterPro" id="IPR002347">
    <property type="entry name" value="SDR_fam"/>
</dbReference>
<protein>
    <submittedName>
        <fullName evidence="2">SDR family NAD(P)-dependent oxidoreductase</fullName>
    </submittedName>
</protein>
<name>A0A5S3P8W5_9SPHN</name>
<dbReference type="Pfam" id="PF00106">
    <property type="entry name" value="adh_short"/>
    <property type="match status" value="1"/>
</dbReference>
<comment type="caution">
    <text evidence="2">The sequence shown here is derived from an EMBL/GenBank/DDBJ whole genome shotgun (WGS) entry which is preliminary data.</text>
</comment>
<sequence length="304" mass="31757">MSFAFADIPELSGKTAIVTGANTGIGLEIARGLSRKGARVLLACRDGDKARAAQDDLQRGHERADVGYIPLDLGNISSVREAAEIAAREPRIDMLINNAGIMVPPLGHATAGCEMQFAVNHLGHFALSALLLEKLAEDGGGRVVTQSSIAHRGAKIDFSNLDAGKRYTRTGFYGQSKLANLLFALELDRRLRAAGSPVSSIACHPGIAKSELTRHLGPFGAVFGAVTGLLLNTSEQGALPALQAATDPDAQGGEYYGPYGLREMSGAKSGLASASSAARDPQLAARLWDTSVDLTGIDPQLSPA</sequence>
<dbReference type="NCBIfam" id="NF004846">
    <property type="entry name" value="PRK06197.1"/>
    <property type="match status" value="1"/>
</dbReference>
<gene>
    <name evidence="2" type="ORF">FEV51_05715</name>
</gene>
<dbReference type="PANTHER" id="PTHR43157">
    <property type="entry name" value="PHOSPHATIDYLINOSITOL-GLYCAN BIOSYNTHESIS CLASS F PROTEIN-RELATED"/>
    <property type="match status" value="1"/>
</dbReference>
<dbReference type="GO" id="GO:0016491">
    <property type="term" value="F:oxidoreductase activity"/>
    <property type="evidence" value="ECO:0007669"/>
    <property type="project" value="UniProtKB-KW"/>
</dbReference>
<dbReference type="SUPFAM" id="SSF51735">
    <property type="entry name" value="NAD(P)-binding Rossmann-fold domains"/>
    <property type="match status" value="1"/>
</dbReference>
<reference evidence="2 3" key="1">
    <citation type="submission" date="2019-05" db="EMBL/GenBank/DDBJ databases">
        <title>Erythrobacter marisflavi sp. nov., isolated from isolated from water of an estuary environment.</title>
        <authorList>
            <person name="Yoon J.-H."/>
        </authorList>
    </citation>
    <scope>NUCLEOTIDE SEQUENCE [LARGE SCALE GENOMIC DNA]</scope>
    <source>
        <strain evidence="2 3">KEM-5</strain>
    </source>
</reference>
<dbReference type="PRINTS" id="PR00081">
    <property type="entry name" value="GDHRDH"/>
</dbReference>